<evidence type="ECO:0000313" key="18">
    <source>
        <dbReference type="Proteomes" id="UP000652231"/>
    </source>
</evidence>
<keyword evidence="5 13" id="KW-0444">Lipid biosynthesis</keyword>
<keyword evidence="14" id="KW-1133">Transmembrane helix</keyword>
<dbReference type="Pfam" id="PF08545">
    <property type="entry name" value="ACP_syn_III"/>
    <property type="match status" value="1"/>
</dbReference>
<keyword evidence="10 13" id="KW-0511">Multifunctional enzyme</keyword>
<dbReference type="GO" id="GO:0044550">
    <property type="term" value="P:secondary metabolite biosynthetic process"/>
    <property type="evidence" value="ECO:0007669"/>
    <property type="project" value="TreeGrafter"/>
</dbReference>
<comment type="subcellular location">
    <subcellularLocation>
        <location evidence="13">Cytoplasm</location>
    </subcellularLocation>
</comment>
<feature type="domain" description="Beta-ketoacyl-[acyl-carrier-protein] synthase III N-terminal" evidence="16">
    <location>
        <begin position="110"/>
        <end position="188"/>
    </location>
</feature>
<dbReference type="InterPro" id="IPR013751">
    <property type="entry name" value="ACP_syn_III_N"/>
</dbReference>
<dbReference type="Pfam" id="PF08541">
    <property type="entry name" value="ACP_syn_III_C"/>
    <property type="match status" value="1"/>
</dbReference>
<reference evidence="17" key="2">
    <citation type="submission" date="2020-09" db="EMBL/GenBank/DDBJ databases">
        <authorList>
            <person name="Sun Q."/>
            <person name="Zhou Y."/>
        </authorList>
    </citation>
    <scope>NUCLEOTIDE SEQUENCE</scope>
    <source>
        <strain evidence="17">CGMCC 1.12924</strain>
    </source>
</reference>
<feature type="active site" evidence="13">
    <location>
        <position position="116"/>
    </location>
</feature>
<evidence type="ECO:0000256" key="8">
    <source>
        <dbReference type="ARBA" id="ARBA00023098"/>
    </source>
</evidence>
<dbReference type="InterPro" id="IPR013747">
    <property type="entry name" value="ACP_syn_III_C"/>
</dbReference>
<keyword evidence="11 13" id="KW-0012">Acyltransferase</keyword>
<evidence type="ECO:0000256" key="10">
    <source>
        <dbReference type="ARBA" id="ARBA00023268"/>
    </source>
</evidence>
<feature type="domain" description="Beta-ketoacyl-[acyl-carrier-protein] synthase III C-terminal" evidence="15">
    <location>
        <begin position="240"/>
        <end position="327"/>
    </location>
</feature>
<evidence type="ECO:0000313" key="17">
    <source>
        <dbReference type="EMBL" id="GGD80514.1"/>
    </source>
</evidence>
<keyword evidence="8 13" id="KW-0443">Lipid metabolism</keyword>
<evidence type="ECO:0000256" key="1">
    <source>
        <dbReference type="ARBA" id="ARBA00005194"/>
    </source>
</evidence>
<evidence type="ECO:0000256" key="11">
    <source>
        <dbReference type="ARBA" id="ARBA00023315"/>
    </source>
</evidence>
<comment type="pathway">
    <text evidence="1 13">Lipid metabolism; fatty acid biosynthesis.</text>
</comment>
<evidence type="ECO:0000256" key="2">
    <source>
        <dbReference type="ARBA" id="ARBA00008642"/>
    </source>
</evidence>
<evidence type="ECO:0000256" key="3">
    <source>
        <dbReference type="ARBA" id="ARBA00012333"/>
    </source>
</evidence>
<feature type="active site" evidence="13">
    <location>
        <position position="286"/>
    </location>
</feature>
<dbReference type="EC" id="2.3.1.180" evidence="3 13"/>
<evidence type="ECO:0000256" key="4">
    <source>
        <dbReference type="ARBA" id="ARBA00022490"/>
    </source>
</evidence>
<dbReference type="InterPro" id="IPR016039">
    <property type="entry name" value="Thiolase-like"/>
</dbReference>
<keyword evidence="18" id="KW-1185">Reference proteome</keyword>
<keyword evidence="14" id="KW-0812">Transmembrane</keyword>
<comment type="domain">
    <text evidence="13">The last Arg residue of the ACP-binding site is essential for the weak association between ACP/AcpP and FabH.</text>
</comment>
<gene>
    <name evidence="17" type="primary">fabH3</name>
    <name evidence="13" type="synonym">fabH</name>
    <name evidence="17" type="ORF">GCM10011312_01020</name>
</gene>
<dbReference type="NCBIfam" id="NF006829">
    <property type="entry name" value="PRK09352.1"/>
    <property type="match status" value="1"/>
</dbReference>
<keyword evidence="14" id="KW-0472">Membrane</keyword>
<evidence type="ECO:0000256" key="14">
    <source>
        <dbReference type="SAM" id="Phobius"/>
    </source>
</evidence>
<keyword evidence="9 13" id="KW-0275">Fatty acid biosynthesis</keyword>
<dbReference type="Proteomes" id="UP000652231">
    <property type="component" value="Unassembled WGS sequence"/>
</dbReference>
<dbReference type="PANTHER" id="PTHR34069">
    <property type="entry name" value="3-OXOACYL-[ACYL-CARRIER-PROTEIN] SYNTHASE 3"/>
    <property type="match status" value="1"/>
</dbReference>
<dbReference type="EMBL" id="BMGK01000001">
    <property type="protein sequence ID" value="GGD80514.1"/>
    <property type="molecule type" value="Genomic_DNA"/>
</dbReference>
<dbReference type="PANTHER" id="PTHR34069:SF2">
    <property type="entry name" value="BETA-KETOACYL-[ACYL-CARRIER-PROTEIN] SYNTHASE III"/>
    <property type="match status" value="1"/>
</dbReference>
<feature type="active site" evidence="13">
    <location>
        <position position="256"/>
    </location>
</feature>
<dbReference type="Gene3D" id="3.40.47.10">
    <property type="match status" value="1"/>
</dbReference>
<proteinExistence type="inferred from homology"/>
<dbReference type="InterPro" id="IPR004655">
    <property type="entry name" value="FabH"/>
</dbReference>
<dbReference type="GO" id="GO:0006633">
    <property type="term" value="P:fatty acid biosynthetic process"/>
    <property type="evidence" value="ECO:0007669"/>
    <property type="project" value="UniProtKB-UniRule"/>
</dbReference>
<organism evidence="17 18">
    <name type="scientific">Planktosalinus lacus</name>
    <dbReference type="NCBI Taxonomy" id="1526573"/>
    <lineage>
        <taxon>Bacteria</taxon>
        <taxon>Pseudomonadati</taxon>
        <taxon>Bacteroidota</taxon>
        <taxon>Flavobacteriia</taxon>
        <taxon>Flavobacteriales</taxon>
        <taxon>Flavobacteriaceae</taxon>
        <taxon>Planktosalinus</taxon>
    </lineage>
</organism>
<dbReference type="GO" id="GO:0004315">
    <property type="term" value="F:3-oxoacyl-[acyl-carrier-protein] synthase activity"/>
    <property type="evidence" value="ECO:0007669"/>
    <property type="project" value="InterPro"/>
</dbReference>
<feature type="transmembrane region" description="Helical" evidence="14">
    <location>
        <begin position="309"/>
        <end position="329"/>
    </location>
</feature>
<evidence type="ECO:0000259" key="15">
    <source>
        <dbReference type="Pfam" id="PF08541"/>
    </source>
</evidence>
<dbReference type="CDD" id="cd00830">
    <property type="entry name" value="KAS_III"/>
    <property type="match status" value="1"/>
</dbReference>
<reference evidence="17" key="1">
    <citation type="journal article" date="2014" name="Int. J. Syst. Evol. Microbiol.">
        <title>Complete genome sequence of Corynebacterium casei LMG S-19264T (=DSM 44701T), isolated from a smear-ripened cheese.</title>
        <authorList>
            <consortium name="US DOE Joint Genome Institute (JGI-PGF)"/>
            <person name="Walter F."/>
            <person name="Albersmeier A."/>
            <person name="Kalinowski J."/>
            <person name="Ruckert C."/>
        </authorList>
    </citation>
    <scope>NUCLEOTIDE SEQUENCE</scope>
    <source>
        <strain evidence="17">CGMCC 1.12924</strain>
    </source>
</reference>
<protein>
    <recommendedName>
        <fullName evidence="3 13">Beta-ketoacyl-[acyl-carrier-protein] synthase III</fullName>
        <shortName evidence="13">Beta-ketoacyl-ACP synthase III</shortName>
        <shortName evidence="13">KAS III</shortName>
        <ecNumber evidence="3 13">2.3.1.180</ecNumber>
    </recommendedName>
    <alternativeName>
        <fullName evidence="13">3-oxoacyl-[acyl-carrier-protein] synthase 3</fullName>
    </alternativeName>
    <alternativeName>
        <fullName evidence="13">3-oxoacyl-[acyl-carrier-protein] synthase III</fullName>
    </alternativeName>
</protein>
<evidence type="ECO:0000256" key="13">
    <source>
        <dbReference type="HAMAP-Rule" id="MF_01815"/>
    </source>
</evidence>
<evidence type="ECO:0000256" key="7">
    <source>
        <dbReference type="ARBA" id="ARBA00022832"/>
    </source>
</evidence>
<sequence>MSKITAAITAVGAYVPDFVLTNKMLESMVDTNDEWITTRTGIKERRILKDKDKGTSYLAIQAAKDLLQKRNLDPKEIDMVIMATATPDMPVAITSAYVATEIGAINAFSYDLVAACSSFLFGMSTAARYIESGKYKKVLLIGADKMSSIIDYEDRTTCIIFGDGGGAVLFEPNQEGLGLQDEILRTDGIGRQSLNIEAGGSLLPASAETVANKKHYVFQDGQTVFKFAVSNMADVSEKIMHRNGLSNDSVQWLVPHQANKRIIDATARRMQLNEQKVMMNIDRYGNTTSATLPLLLNDYEKQLKKGDNLVFASFGGGFTWGSIYLTWAYNS</sequence>
<comment type="similarity">
    <text evidence="2 13">Belongs to the thiolase-like superfamily. FabH family.</text>
</comment>
<dbReference type="FunFam" id="3.40.47.10:FF:000004">
    <property type="entry name" value="3-oxoacyl-[acyl-carrier-protein] synthase 3"/>
    <property type="match status" value="1"/>
</dbReference>
<feature type="region of interest" description="ACP-binding" evidence="13">
    <location>
        <begin position="257"/>
        <end position="261"/>
    </location>
</feature>
<evidence type="ECO:0000256" key="9">
    <source>
        <dbReference type="ARBA" id="ARBA00023160"/>
    </source>
</evidence>
<comment type="catalytic activity">
    <reaction evidence="12">
        <text>malonyl-[ACP] + acetyl-CoA + H(+) = 3-oxobutanoyl-[ACP] + CO2 + CoA</text>
        <dbReference type="Rhea" id="RHEA:12080"/>
        <dbReference type="Rhea" id="RHEA-COMP:9623"/>
        <dbReference type="Rhea" id="RHEA-COMP:9625"/>
        <dbReference type="ChEBI" id="CHEBI:15378"/>
        <dbReference type="ChEBI" id="CHEBI:16526"/>
        <dbReference type="ChEBI" id="CHEBI:57287"/>
        <dbReference type="ChEBI" id="CHEBI:57288"/>
        <dbReference type="ChEBI" id="CHEBI:78449"/>
        <dbReference type="ChEBI" id="CHEBI:78450"/>
        <dbReference type="EC" id="2.3.1.180"/>
    </reaction>
    <physiologicalReaction direction="left-to-right" evidence="12">
        <dbReference type="Rhea" id="RHEA:12081"/>
    </physiologicalReaction>
</comment>
<accession>A0A8J2V851</accession>
<comment type="subunit">
    <text evidence="13">Homodimer.</text>
</comment>
<name>A0A8J2V851_9FLAO</name>
<keyword evidence="6 13" id="KW-0808">Transferase</keyword>
<evidence type="ECO:0000259" key="16">
    <source>
        <dbReference type="Pfam" id="PF08545"/>
    </source>
</evidence>
<dbReference type="AlphaFoldDB" id="A0A8J2V851"/>
<evidence type="ECO:0000256" key="6">
    <source>
        <dbReference type="ARBA" id="ARBA00022679"/>
    </source>
</evidence>
<comment type="caution">
    <text evidence="17">The sequence shown here is derived from an EMBL/GenBank/DDBJ whole genome shotgun (WGS) entry which is preliminary data.</text>
</comment>
<dbReference type="SUPFAM" id="SSF53901">
    <property type="entry name" value="Thiolase-like"/>
    <property type="match status" value="1"/>
</dbReference>
<comment type="function">
    <text evidence="13">Catalyzes the condensation reaction of fatty acid synthesis by the addition to an acyl acceptor of two carbons from malonyl-ACP. Catalyzes the first condensation reaction which initiates fatty acid synthesis and may therefore play a role in governing the total rate of fatty acid production. Possesses both acetoacetyl-ACP synthase and acetyl transacylase activities. Its substrate specificity determines the biosynthesis of branched-chain and/or straight-chain of fatty acids.</text>
</comment>
<evidence type="ECO:0000256" key="12">
    <source>
        <dbReference type="ARBA" id="ARBA00051096"/>
    </source>
</evidence>
<dbReference type="RefSeq" id="WP_188438395.1">
    <property type="nucleotide sequence ID" value="NZ_BMGK01000001.1"/>
</dbReference>
<evidence type="ECO:0000256" key="5">
    <source>
        <dbReference type="ARBA" id="ARBA00022516"/>
    </source>
</evidence>
<keyword evidence="7 13" id="KW-0276">Fatty acid metabolism</keyword>
<dbReference type="HAMAP" id="MF_01815">
    <property type="entry name" value="FabH"/>
    <property type="match status" value="1"/>
</dbReference>
<dbReference type="GO" id="GO:0033818">
    <property type="term" value="F:beta-ketoacyl-acyl-carrier-protein synthase III activity"/>
    <property type="evidence" value="ECO:0007669"/>
    <property type="project" value="UniProtKB-UniRule"/>
</dbReference>
<dbReference type="GO" id="GO:0005737">
    <property type="term" value="C:cytoplasm"/>
    <property type="evidence" value="ECO:0007669"/>
    <property type="project" value="UniProtKB-SubCell"/>
</dbReference>
<dbReference type="UniPathway" id="UPA00094"/>
<keyword evidence="4 13" id="KW-0963">Cytoplasm</keyword>
<dbReference type="NCBIfam" id="TIGR00747">
    <property type="entry name" value="fabH"/>
    <property type="match status" value="1"/>
</dbReference>